<keyword evidence="3" id="KW-0539">Nucleus</keyword>
<evidence type="ECO:0000313" key="8">
    <source>
        <dbReference type="Proteomes" id="UP001151582"/>
    </source>
</evidence>
<dbReference type="InterPro" id="IPR021933">
    <property type="entry name" value="SERRATE/Ars2_N"/>
</dbReference>
<evidence type="ECO:0000256" key="5">
    <source>
        <dbReference type="SAM" id="MobiDB-lite"/>
    </source>
</evidence>
<feature type="compositionally biased region" description="Gly residues" evidence="5">
    <location>
        <begin position="558"/>
        <end position="567"/>
    </location>
</feature>
<evidence type="ECO:0000256" key="2">
    <source>
        <dbReference type="ARBA" id="ARBA00005407"/>
    </source>
</evidence>
<sequence>MSADDSRRSLSRDRYSRDRRSRSPATRENYRRMRSPSPSRSRSPRREHGGSDGDRYVPNYTREGYTPAPRFPGRRSPEHGARGDSYSPVDAAGGDIYGRMGARVGLVDPDKLDHLVPIKYFTDYHRSRSSRSISPEEMDEKYDAYKMRFRRRLHKGFFSVHKDDDWFRERYEPTAHTRLLAQLKQQKILRYLAFTEALANGQLDDLDLDVPLDLAEGGEGLEVDTSEETFALVIRSIPPSITREQLEQLCSPVPGYEYVGLAEPNPMKKFHRFGWVKFAPGTDMEQALQALDSAKIDEFQFHFGRHTKVATRRVAADVFGHPDHMEQDIQRTQRLIQLLDDEMNQLKVAADVPHHDTVFKGQALVDERVALAMDSEPEVGNSGALSPRTKKTLDLQIMYLRRVHCYCYYCAAECECPEGLQRKCGPDLHYRPRPTSDKSPQRGSGAHRPRLGFWQERLDGRLDPPTGRDLERLGGKNLDDEFEVTAVQHIEKVEEGKYRCRLCSKLFKGENFVVKHIRNKHSDAADVATLEHDVAYFNNFVRDARRFSPTNSHHPLVPGGGSNGGGPMNNSGPSPISARLGPSMMMGNPMLMNPGSMVGMGPMGMSMGPSRMPPAAGGMMGNGMFMGGGFPMNVGAGGGWNQFGRPGMMNGGGGYRGPRMGGGGPMSTPPADTMRDPPPGVRPDPRQVRSYVDLDAPAEGDMENDSYL</sequence>
<dbReference type="PROSITE" id="PS00028">
    <property type="entry name" value="ZINC_FINGER_C2H2_1"/>
    <property type="match status" value="1"/>
</dbReference>
<dbReference type="PANTHER" id="PTHR13165">
    <property type="entry name" value="ARSENITE-RESISTANCE PROTEIN 2"/>
    <property type="match status" value="1"/>
</dbReference>
<dbReference type="Pfam" id="PF12066">
    <property type="entry name" value="SERRATE_Ars2_N"/>
    <property type="match status" value="1"/>
</dbReference>
<dbReference type="GO" id="GO:0008270">
    <property type="term" value="F:zinc ion binding"/>
    <property type="evidence" value="ECO:0007669"/>
    <property type="project" value="UniProtKB-KW"/>
</dbReference>
<comment type="similarity">
    <text evidence="2">Belongs to the ARS2 family.</text>
</comment>
<feature type="domain" description="C2H2-type" evidence="6">
    <location>
        <begin position="498"/>
        <end position="526"/>
    </location>
</feature>
<keyword evidence="8" id="KW-1185">Reference proteome</keyword>
<keyword evidence="4" id="KW-0862">Zinc</keyword>
<dbReference type="InterPro" id="IPR025239">
    <property type="entry name" value="DUF4187"/>
</dbReference>
<feature type="region of interest" description="Disordered" evidence="5">
    <location>
        <begin position="1"/>
        <end position="88"/>
    </location>
</feature>
<dbReference type="OrthoDB" id="342064at2759"/>
<feature type="compositionally biased region" description="Basic and acidic residues" evidence="5">
    <location>
        <begin position="44"/>
        <end position="55"/>
    </location>
</feature>
<dbReference type="EMBL" id="JANBQB010000013">
    <property type="protein sequence ID" value="KAJ1984685.1"/>
    <property type="molecule type" value="Genomic_DNA"/>
</dbReference>
<evidence type="ECO:0000256" key="3">
    <source>
        <dbReference type="ARBA" id="ARBA00023242"/>
    </source>
</evidence>
<dbReference type="AlphaFoldDB" id="A0A9W8EB84"/>
<feature type="compositionally biased region" description="Acidic residues" evidence="5">
    <location>
        <begin position="696"/>
        <end position="708"/>
    </location>
</feature>
<organism evidence="7 8">
    <name type="scientific">Dimargaris verticillata</name>
    <dbReference type="NCBI Taxonomy" id="2761393"/>
    <lineage>
        <taxon>Eukaryota</taxon>
        <taxon>Fungi</taxon>
        <taxon>Fungi incertae sedis</taxon>
        <taxon>Zoopagomycota</taxon>
        <taxon>Kickxellomycotina</taxon>
        <taxon>Dimargaritomycetes</taxon>
        <taxon>Dimargaritales</taxon>
        <taxon>Dimargaritaceae</taxon>
        <taxon>Dimargaris</taxon>
    </lineage>
</organism>
<keyword evidence="4" id="KW-0863">Zinc-finger</keyword>
<dbReference type="GO" id="GO:0003723">
    <property type="term" value="F:RNA binding"/>
    <property type="evidence" value="ECO:0007669"/>
    <property type="project" value="InterPro"/>
</dbReference>
<dbReference type="GO" id="GO:0031053">
    <property type="term" value="P:primary miRNA processing"/>
    <property type="evidence" value="ECO:0007669"/>
    <property type="project" value="TreeGrafter"/>
</dbReference>
<feature type="compositionally biased region" description="Basic and acidic residues" evidence="5">
    <location>
        <begin position="1"/>
        <end position="18"/>
    </location>
</feature>
<dbReference type="Pfam" id="PF04959">
    <property type="entry name" value="ARS2"/>
    <property type="match status" value="1"/>
</dbReference>
<evidence type="ECO:0000256" key="1">
    <source>
        <dbReference type="ARBA" id="ARBA00004123"/>
    </source>
</evidence>
<dbReference type="InterPro" id="IPR000504">
    <property type="entry name" value="RRM_dom"/>
</dbReference>
<protein>
    <recommendedName>
        <fullName evidence="6">C2H2-type domain-containing protein</fullName>
    </recommendedName>
</protein>
<comment type="caution">
    <text evidence="7">The sequence shown here is derived from an EMBL/GenBank/DDBJ whole genome shotgun (WGS) entry which is preliminary data.</text>
</comment>
<feature type="compositionally biased region" description="Gly residues" evidence="5">
    <location>
        <begin position="652"/>
        <end position="665"/>
    </location>
</feature>
<accession>A0A9W8EB84</accession>
<dbReference type="PROSITE" id="PS50157">
    <property type="entry name" value="ZINC_FINGER_C2H2_2"/>
    <property type="match status" value="1"/>
</dbReference>
<dbReference type="GO" id="GO:0016604">
    <property type="term" value="C:nuclear body"/>
    <property type="evidence" value="ECO:0007669"/>
    <property type="project" value="TreeGrafter"/>
</dbReference>
<dbReference type="InterPro" id="IPR013087">
    <property type="entry name" value="Znf_C2H2_type"/>
</dbReference>
<proteinExistence type="inferred from homology"/>
<gene>
    <name evidence="7" type="ORF">H4R34_000519</name>
</gene>
<comment type="subcellular location">
    <subcellularLocation>
        <location evidence="1">Nucleus</location>
    </subcellularLocation>
</comment>
<dbReference type="SUPFAM" id="SSF54928">
    <property type="entry name" value="RNA-binding domain, RBD"/>
    <property type="match status" value="1"/>
</dbReference>
<dbReference type="InterPro" id="IPR012677">
    <property type="entry name" value="Nucleotide-bd_a/b_plait_sf"/>
</dbReference>
<dbReference type="SMART" id="SM01173">
    <property type="entry name" value="DUF4187"/>
    <property type="match status" value="1"/>
</dbReference>
<dbReference type="InterPro" id="IPR007042">
    <property type="entry name" value="SERRATE/Ars2_C"/>
</dbReference>
<dbReference type="InterPro" id="IPR039727">
    <property type="entry name" value="SE/Ars2"/>
</dbReference>
<dbReference type="PANTHER" id="PTHR13165:SF0">
    <property type="entry name" value="SERRATE RNA EFFECTOR MOLECULE HOMOLOG"/>
    <property type="match status" value="1"/>
</dbReference>
<dbReference type="Gene3D" id="3.30.70.330">
    <property type="match status" value="1"/>
</dbReference>
<keyword evidence="4" id="KW-0479">Metal-binding</keyword>
<evidence type="ECO:0000256" key="4">
    <source>
        <dbReference type="PROSITE-ProRule" id="PRU00042"/>
    </source>
</evidence>
<reference evidence="7" key="1">
    <citation type="submission" date="2022-07" db="EMBL/GenBank/DDBJ databases">
        <title>Phylogenomic reconstructions and comparative analyses of Kickxellomycotina fungi.</title>
        <authorList>
            <person name="Reynolds N.K."/>
            <person name="Stajich J.E."/>
            <person name="Barry K."/>
            <person name="Grigoriev I.V."/>
            <person name="Crous P."/>
            <person name="Smith M.E."/>
        </authorList>
    </citation>
    <scope>NUCLEOTIDE SEQUENCE</scope>
    <source>
        <strain evidence="7">RSA 567</strain>
    </source>
</reference>
<evidence type="ECO:0000259" key="6">
    <source>
        <dbReference type="PROSITE" id="PS50157"/>
    </source>
</evidence>
<evidence type="ECO:0000313" key="7">
    <source>
        <dbReference type="EMBL" id="KAJ1984685.1"/>
    </source>
</evidence>
<feature type="region of interest" description="Disordered" evidence="5">
    <location>
        <begin position="549"/>
        <end position="575"/>
    </location>
</feature>
<dbReference type="InterPro" id="IPR035979">
    <property type="entry name" value="RBD_domain_sf"/>
</dbReference>
<dbReference type="Pfam" id="PF00076">
    <property type="entry name" value="RRM_1"/>
    <property type="match status" value="1"/>
</dbReference>
<dbReference type="Proteomes" id="UP001151582">
    <property type="component" value="Unassembled WGS sequence"/>
</dbReference>
<name>A0A9W8EB84_9FUNG</name>
<dbReference type="CDD" id="cd00590">
    <property type="entry name" value="RRM_SF"/>
    <property type="match status" value="1"/>
</dbReference>
<feature type="region of interest" description="Disordered" evidence="5">
    <location>
        <begin position="652"/>
        <end position="708"/>
    </location>
</feature>